<proteinExistence type="predicted"/>
<dbReference type="Proteomes" id="UP000654075">
    <property type="component" value="Unassembled WGS sequence"/>
</dbReference>
<keyword evidence="2" id="KW-0472">Membrane</keyword>
<evidence type="ECO:0000313" key="3">
    <source>
        <dbReference type="EMBL" id="CAE8585132.1"/>
    </source>
</evidence>
<feature type="transmembrane region" description="Helical" evidence="2">
    <location>
        <begin position="23"/>
        <end position="43"/>
    </location>
</feature>
<keyword evidence="2" id="KW-1133">Transmembrane helix</keyword>
<gene>
    <name evidence="3" type="ORF">PGLA1383_LOCUS4047</name>
</gene>
<name>A0A813DFY8_POLGL</name>
<keyword evidence="4" id="KW-1185">Reference proteome</keyword>
<accession>A0A813DFY8</accession>
<keyword evidence="2" id="KW-0812">Transmembrane</keyword>
<reference evidence="3" key="1">
    <citation type="submission" date="2021-02" db="EMBL/GenBank/DDBJ databases">
        <authorList>
            <person name="Dougan E. K."/>
            <person name="Rhodes N."/>
            <person name="Thang M."/>
            <person name="Chan C."/>
        </authorList>
    </citation>
    <scope>NUCLEOTIDE SEQUENCE</scope>
</reference>
<evidence type="ECO:0000256" key="1">
    <source>
        <dbReference type="SAM" id="MobiDB-lite"/>
    </source>
</evidence>
<feature type="compositionally biased region" description="Low complexity" evidence="1">
    <location>
        <begin position="268"/>
        <end position="280"/>
    </location>
</feature>
<comment type="caution">
    <text evidence="3">The sequence shown here is derived from an EMBL/GenBank/DDBJ whole genome shotgun (WGS) entry which is preliminary data.</text>
</comment>
<sequence>MTDVEQAPLLESQQPARAWPLSWRWAGVAATALMVLAATVALVQLHACGLFTQPADSVLQLSQQLDDHDLKPIGIAPCNLSETAQTECPQNCGDVAGYHCEAPGWVFCINAECASQPVIDPESSKPVVLCKCWQPNNTISSLLPSATNSGASCVLNAGEGGKKMCEKIKAGELWSTYGPNGTLLEPLESAVCAPHTPWAWCWGAPCHREEKGGEIICRCPYMTSTNEADQPVSLAGKSECAGNPCDRGLHNSMPAGSSPNQQTACYNSPSSSTTTTRSGL</sequence>
<protein>
    <submittedName>
        <fullName evidence="3">Uncharacterized protein</fullName>
    </submittedName>
</protein>
<dbReference type="AlphaFoldDB" id="A0A813DFY8"/>
<dbReference type="EMBL" id="CAJNNV010001478">
    <property type="protein sequence ID" value="CAE8585132.1"/>
    <property type="molecule type" value="Genomic_DNA"/>
</dbReference>
<feature type="region of interest" description="Disordered" evidence="1">
    <location>
        <begin position="251"/>
        <end position="280"/>
    </location>
</feature>
<evidence type="ECO:0000256" key="2">
    <source>
        <dbReference type="SAM" id="Phobius"/>
    </source>
</evidence>
<feature type="compositionally biased region" description="Polar residues" evidence="1">
    <location>
        <begin position="254"/>
        <end position="267"/>
    </location>
</feature>
<evidence type="ECO:0000313" key="4">
    <source>
        <dbReference type="Proteomes" id="UP000654075"/>
    </source>
</evidence>
<organism evidence="3 4">
    <name type="scientific">Polarella glacialis</name>
    <name type="common">Dinoflagellate</name>
    <dbReference type="NCBI Taxonomy" id="89957"/>
    <lineage>
        <taxon>Eukaryota</taxon>
        <taxon>Sar</taxon>
        <taxon>Alveolata</taxon>
        <taxon>Dinophyceae</taxon>
        <taxon>Suessiales</taxon>
        <taxon>Suessiaceae</taxon>
        <taxon>Polarella</taxon>
    </lineage>
</organism>